<dbReference type="InterPro" id="IPR011604">
    <property type="entry name" value="PDDEXK-like_dom_sf"/>
</dbReference>
<dbReference type="PANTHER" id="PTHR11070:SF2">
    <property type="entry name" value="ATP-DEPENDENT DNA HELICASE SRS2"/>
    <property type="match status" value="1"/>
</dbReference>
<evidence type="ECO:0000256" key="2">
    <source>
        <dbReference type="ARBA" id="ARBA00022722"/>
    </source>
</evidence>
<keyword evidence="8 16" id="KW-0067">ATP-binding</keyword>
<dbReference type="Gene3D" id="3.40.50.300">
    <property type="entry name" value="P-loop containing nucleotide triphosphate hydrolases"/>
    <property type="match status" value="2"/>
</dbReference>
<dbReference type="PROSITE" id="PS51217">
    <property type="entry name" value="UVRD_HELICASE_CTER"/>
    <property type="match status" value="1"/>
</dbReference>
<reference evidence="20" key="1">
    <citation type="submission" date="2015-01" db="EMBL/GenBank/DDBJ databases">
        <title>Flavisolibacter sp./LCS9/ whole genome sequencing.</title>
        <authorList>
            <person name="Kim M.K."/>
            <person name="Srinivasan S."/>
            <person name="Lee J.-J."/>
        </authorList>
    </citation>
    <scope>NUCLEOTIDE SEQUENCE [LARGE SCALE GENOMIC DNA]</scope>
    <source>
        <strain evidence="20">LCS9</strain>
    </source>
</reference>
<comment type="catalytic activity">
    <reaction evidence="15">
        <text>ATP + H2O = ADP + phosphate + H(+)</text>
        <dbReference type="Rhea" id="RHEA:13065"/>
        <dbReference type="ChEBI" id="CHEBI:15377"/>
        <dbReference type="ChEBI" id="CHEBI:15378"/>
        <dbReference type="ChEBI" id="CHEBI:30616"/>
        <dbReference type="ChEBI" id="CHEBI:43474"/>
        <dbReference type="ChEBI" id="CHEBI:456216"/>
        <dbReference type="EC" id="5.6.2.4"/>
    </reaction>
</comment>
<dbReference type="Pfam" id="PF12705">
    <property type="entry name" value="PDDEXK_1"/>
    <property type="match status" value="1"/>
</dbReference>
<evidence type="ECO:0000256" key="6">
    <source>
        <dbReference type="ARBA" id="ARBA00022806"/>
    </source>
</evidence>
<reference evidence="19 20" key="2">
    <citation type="journal article" date="2016" name="Int. J. Syst. Evol. Microbiol.">
        <title>Flavisolibacter tropicus sp. nov., isolated from tropical soil.</title>
        <authorList>
            <person name="Lee J.J."/>
            <person name="Kang M.S."/>
            <person name="Kim G.S."/>
            <person name="Lee C.S."/>
            <person name="Lim S."/>
            <person name="Lee J."/>
            <person name="Roh S.H."/>
            <person name="Kang H."/>
            <person name="Ha J.M."/>
            <person name="Bae S."/>
            <person name="Jung H.Y."/>
            <person name="Kim M.K."/>
        </authorList>
    </citation>
    <scope>NUCLEOTIDE SEQUENCE [LARGE SCALE GENOMIC DNA]</scope>
    <source>
        <strain evidence="19 20">LCS9</strain>
    </source>
</reference>
<keyword evidence="7" id="KW-0269">Exonuclease</keyword>
<evidence type="ECO:0000256" key="15">
    <source>
        <dbReference type="ARBA" id="ARBA00048988"/>
    </source>
</evidence>
<accession>A0A172TWG6</accession>
<dbReference type="CDD" id="cd17932">
    <property type="entry name" value="DEXQc_UvrD"/>
    <property type="match status" value="1"/>
</dbReference>
<evidence type="ECO:0000256" key="12">
    <source>
        <dbReference type="ARBA" id="ARBA00034617"/>
    </source>
</evidence>
<evidence type="ECO:0000256" key="9">
    <source>
        <dbReference type="ARBA" id="ARBA00023125"/>
    </source>
</evidence>
<sequence length="1085" mass="125833">MALLRDKLLDQFQSAYDRLNDAQRKAVDQIEGPVMVIAGPGTGKTQILSARIGKILLSDAQVEPSNILCLTYTDAGVVAMRKRLVQFIGPDAYRVHIHTFHAFCNEVIQDNLSMFEKTALDPISDLERIELLKELIDGFPKDHPLKRYRGDVYFEMANLQSLFSLMKREGWKSDYICQKIDEYLNDLPNRDEYICKRATKEFKKGDVRWDKIEEQKERMEKLRAACNEFNRFQQKMRERNRYDFDDMINWVIERFEQNENLLRQYQEQFQYILVDEYQDTSGSQNKIVQLLINFWDKPNVFVVGDDDQSIYRFQGANVENMLAFADGFKQDLMTVVLTNNYRSTQPILDVSKSLIDRNNERLVKQIEGLSKDLIASNPELTQLSSANSQLSSINHPEVLEYETQRDEMIGVVQRLEDLLKQGVKGSEIGIIYRENKYGDELADYLRLKEVPFYTKRSLNILDQPLIQQLLTVLEYIAAEHDIPYSGDAMLFEILHYEWFGIKPVEIAKASVKVSDLNYASNRENEKEDKKGKKEEASTPRTSIRQWVCDQVGKPPTDLFDTGVDKRLCEAVTSIEKLIGAVSNETLQGLLEKVIREGGFLSHIMNHPDKNWLLQLITGFYNHVKEETRRYPTLNLQAFLDRLDLMRREGLVLPLVQVAGNERGVNLMTAHGSKGLEFEYVFFVGCTSSSWEKKRKPNSGFSFPDTLFLSNAQENVTEELRRLFYVALTRARKHLYITYCNYTNEGKPLEPSVFIAEIAEHHTLPQTKHTLDATVVAEFSALQLKGRIAPEMDKISDELADRTVHNFVMNVSALNSYLKCPLEFYFRQIVRIPSPRNEAAEFGSAIHHALEELFRKMQTGGKNTFPSLDHFIGDFVWYMRRHRAFFTKEQYARRLEYGTEILTAYYEQKLPLANKIVSIERRFRSIVDGIPLKGKLDKIEFNGKEATVIDYKTGDPEKNKEKFARPNPKVPDGGDYWRQAVFYKLMLDNMTNTDWVVTGVAFDFIEPTKKKEYTLEKVIINPQDEADVKEQIKRVHNKIQSKDFYTGCGKEDCHWCKFVKTNKLAVALHELQEEEPENQRNLLRIV</sequence>
<proteinExistence type="inferred from homology"/>
<evidence type="ECO:0000313" key="20">
    <source>
        <dbReference type="Proteomes" id="UP000077177"/>
    </source>
</evidence>
<name>A0A172TWG6_9BACT</name>
<feature type="domain" description="UvrD-like helicase ATP-binding" evidence="17">
    <location>
        <begin position="17"/>
        <end position="344"/>
    </location>
</feature>
<evidence type="ECO:0000256" key="3">
    <source>
        <dbReference type="ARBA" id="ARBA00022741"/>
    </source>
</evidence>
<keyword evidence="4" id="KW-0227">DNA damage</keyword>
<dbReference type="GO" id="GO:0005524">
    <property type="term" value="F:ATP binding"/>
    <property type="evidence" value="ECO:0007669"/>
    <property type="project" value="UniProtKB-UniRule"/>
</dbReference>
<comment type="similarity">
    <text evidence="1">Belongs to the helicase family. UvrD subfamily.</text>
</comment>
<keyword evidence="3 16" id="KW-0547">Nucleotide-binding</keyword>
<dbReference type="Gene3D" id="1.10.486.10">
    <property type="entry name" value="PCRA, domain 4"/>
    <property type="match status" value="1"/>
</dbReference>
<dbReference type="InterPro" id="IPR027417">
    <property type="entry name" value="P-loop_NTPase"/>
</dbReference>
<evidence type="ECO:0000256" key="7">
    <source>
        <dbReference type="ARBA" id="ARBA00022839"/>
    </source>
</evidence>
<dbReference type="PATRIC" id="fig|1492898.3.peg.2842"/>
<dbReference type="InterPro" id="IPR011335">
    <property type="entry name" value="Restrct_endonuc-II-like"/>
</dbReference>
<dbReference type="InterPro" id="IPR013986">
    <property type="entry name" value="DExx_box_DNA_helicase_dom_sf"/>
</dbReference>
<evidence type="ECO:0000256" key="10">
    <source>
        <dbReference type="ARBA" id="ARBA00023204"/>
    </source>
</evidence>
<dbReference type="EC" id="5.6.2.4" evidence="13"/>
<feature type="binding site" evidence="16">
    <location>
        <begin position="38"/>
        <end position="45"/>
    </location>
    <ligand>
        <name>ATP</name>
        <dbReference type="ChEBI" id="CHEBI:30616"/>
    </ligand>
</feature>
<evidence type="ECO:0000256" key="4">
    <source>
        <dbReference type="ARBA" id="ARBA00022763"/>
    </source>
</evidence>
<keyword evidence="10" id="KW-0234">DNA repair</keyword>
<dbReference type="STRING" id="1492898.SY85_13175"/>
<dbReference type="Pfam" id="PF00580">
    <property type="entry name" value="UvrD-helicase"/>
    <property type="match status" value="1"/>
</dbReference>
<keyword evidence="2" id="KW-0540">Nuclease</keyword>
<evidence type="ECO:0000256" key="16">
    <source>
        <dbReference type="PROSITE-ProRule" id="PRU00560"/>
    </source>
</evidence>
<evidence type="ECO:0000256" key="1">
    <source>
        <dbReference type="ARBA" id="ARBA00009922"/>
    </source>
</evidence>
<protein>
    <recommendedName>
        <fullName evidence="13">DNA 3'-5' helicase</fullName>
        <ecNumber evidence="13">5.6.2.4</ecNumber>
    </recommendedName>
    <alternativeName>
        <fullName evidence="14">DNA 3'-5' helicase II</fullName>
    </alternativeName>
</protein>
<evidence type="ECO:0000259" key="17">
    <source>
        <dbReference type="PROSITE" id="PS51198"/>
    </source>
</evidence>
<evidence type="ECO:0000259" key="18">
    <source>
        <dbReference type="PROSITE" id="PS51217"/>
    </source>
</evidence>
<comment type="catalytic activity">
    <reaction evidence="12">
        <text>Couples ATP hydrolysis with the unwinding of duplex DNA by translocating in the 3'-5' direction.</text>
        <dbReference type="EC" id="5.6.2.4"/>
    </reaction>
</comment>
<dbReference type="GO" id="GO:0003677">
    <property type="term" value="F:DNA binding"/>
    <property type="evidence" value="ECO:0007669"/>
    <property type="project" value="UniProtKB-KW"/>
</dbReference>
<dbReference type="SUPFAM" id="SSF52540">
    <property type="entry name" value="P-loop containing nucleoside triphosphate hydrolases"/>
    <property type="match status" value="1"/>
</dbReference>
<dbReference type="RefSeq" id="WP_066405223.1">
    <property type="nucleotide sequence ID" value="NZ_CP011390.1"/>
</dbReference>
<evidence type="ECO:0000256" key="14">
    <source>
        <dbReference type="ARBA" id="ARBA00034923"/>
    </source>
</evidence>
<dbReference type="InterPro" id="IPR014016">
    <property type="entry name" value="UvrD-like_ATP-bd"/>
</dbReference>
<dbReference type="PROSITE" id="PS51198">
    <property type="entry name" value="UVRD_HELICASE_ATP_BIND"/>
    <property type="match status" value="1"/>
</dbReference>
<keyword evidence="6 16" id="KW-0347">Helicase</keyword>
<evidence type="ECO:0000256" key="11">
    <source>
        <dbReference type="ARBA" id="ARBA00023235"/>
    </source>
</evidence>
<dbReference type="GO" id="GO:0004527">
    <property type="term" value="F:exonuclease activity"/>
    <property type="evidence" value="ECO:0007669"/>
    <property type="project" value="UniProtKB-KW"/>
</dbReference>
<dbReference type="PANTHER" id="PTHR11070">
    <property type="entry name" value="UVRD / RECB / PCRA DNA HELICASE FAMILY MEMBER"/>
    <property type="match status" value="1"/>
</dbReference>
<dbReference type="GO" id="GO:0000725">
    <property type="term" value="P:recombinational repair"/>
    <property type="evidence" value="ECO:0007669"/>
    <property type="project" value="TreeGrafter"/>
</dbReference>
<organism evidence="19 20">
    <name type="scientific">Flavisolibacter tropicus</name>
    <dbReference type="NCBI Taxonomy" id="1492898"/>
    <lineage>
        <taxon>Bacteria</taxon>
        <taxon>Pseudomonadati</taxon>
        <taxon>Bacteroidota</taxon>
        <taxon>Chitinophagia</taxon>
        <taxon>Chitinophagales</taxon>
        <taxon>Chitinophagaceae</taxon>
        <taxon>Flavisolibacter</taxon>
    </lineage>
</organism>
<keyword evidence="20" id="KW-1185">Reference proteome</keyword>
<keyword evidence="5 16" id="KW-0378">Hydrolase</keyword>
<dbReference type="OrthoDB" id="9810135at2"/>
<dbReference type="InterPro" id="IPR000212">
    <property type="entry name" value="DNA_helicase_UvrD/REP"/>
</dbReference>
<dbReference type="EMBL" id="CP011390">
    <property type="protein sequence ID" value="ANE51322.1"/>
    <property type="molecule type" value="Genomic_DNA"/>
</dbReference>
<feature type="domain" description="UvrD-like helicase C-terminal" evidence="18">
    <location>
        <begin position="345"/>
        <end position="674"/>
    </location>
</feature>
<keyword evidence="9" id="KW-0238">DNA-binding</keyword>
<dbReference type="AlphaFoldDB" id="A0A172TWG6"/>
<dbReference type="GO" id="GO:0043138">
    <property type="term" value="F:3'-5' DNA helicase activity"/>
    <property type="evidence" value="ECO:0007669"/>
    <property type="project" value="UniProtKB-EC"/>
</dbReference>
<dbReference type="Proteomes" id="UP000077177">
    <property type="component" value="Chromosome"/>
</dbReference>
<evidence type="ECO:0000256" key="8">
    <source>
        <dbReference type="ARBA" id="ARBA00022840"/>
    </source>
</evidence>
<dbReference type="Gene3D" id="1.10.10.160">
    <property type="match status" value="1"/>
</dbReference>
<keyword evidence="11" id="KW-0413">Isomerase</keyword>
<dbReference type="Pfam" id="PF13361">
    <property type="entry name" value="UvrD_C"/>
    <property type="match status" value="1"/>
</dbReference>
<evidence type="ECO:0000256" key="5">
    <source>
        <dbReference type="ARBA" id="ARBA00022801"/>
    </source>
</evidence>
<dbReference type="InterPro" id="IPR014017">
    <property type="entry name" value="DNA_helicase_UvrD-like_C"/>
</dbReference>
<dbReference type="Gene3D" id="3.90.320.10">
    <property type="match status" value="1"/>
</dbReference>
<dbReference type="InterPro" id="IPR038726">
    <property type="entry name" value="PDDEXK_AddAB-type"/>
</dbReference>
<evidence type="ECO:0000313" key="19">
    <source>
        <dbReference type="EMBL" id="ANE51322.1"/>
    </source>
</evidence>
<dbReference type="SUPFAM" id="SSF52980">
    <property type="entry name" value="Restriction endonuclease-like"/>
    <property type="match status" value="1"/>
</dbReference>
<dbReference type="KEGG" id="fla:SY85_13175"/>
<gene>
    <name evidence="19" type="ORF">SY85_13175</name>
</gene>
<evidence type="ECO:0000256" key="13">
    <source>
        <dbReference type="ARBA" id="ARBA00034808"/>
    </source>
</evidence>